<dbReference type="AlphaFoldDB" id="A0A2M7G6Z8"/>
<feature type="domain" description="CheW-like" evidence="1">
    <location>
        <begin position="1"/>
        <end position="135"/>
    </location>
</feature>
<evidence type="ECO:0000259" key="1">
    <source>
        <dbReference type="PROSITE" id="PS50851"/>
    </source>
</evidence>
<organism evidence="2 3">
    <name type="scientific">bacterium (Candidatus Blackallbacteria) CG17_big_fil_post_rev_8_21_14_2_50_48_46</name>
    <dbReference type="NCBI Taxonomy" id="2014261"/>
    <lineage>
        <taxon>Bacteria</taxon>
        <taxon>Candidatus Blackallbacteria</taxon>
    </lineage>
</organism>
<dbReference type="Proteomes" id="UP000231019">
    <property type="component" value="Unassembled WGS sequence"/>
</dbReference>
<dbReference type="InterPro" id="IPR036061">
    <property type="entry name" value="CheW-like_dom_sf"/>
</dbReference>
<proteinExistence type="predicted"/>
<reference evidence="2 3" key="1">
    <citation type="submission" date="2017-09" db="EMBL/GenBank/DDBJ databases">
        <title>Depth-based differentiation of microbial function through sediment-hosted aquifers and enrichment of novel symbionts in the deep terrestrial subsurface.</title>
        <authorList>
            <person name="Probst A.J."/>
            <person name="Ladd B."/>
            <person name="Jarett J.K."/>
            <person name="Geller-Mcgrath D.E."/>
            <person name="Sieber C.M."/>
            <person name="Emerson J.B."/>
            <person name="Anantharaman K."/>
            <person name="Thomas B.C."/>
            <person name="Malmstrom R."/>
            <person name="Stieglmeier M."/>
            <person name="Klingl A."/>
            <person name="Woyke T."/>
            <person name="Ryan C.M."/>
            <person name="Banfield J.F."/>
        </authorList>
    </citation>
    <scope>NUCLEOTIDE SEQUENCE [LARGE SCALE GENOMIC DNA]</scope>
    <source>
        <strain evidence="2">CG17_big_fil_post_rev_8_21_14_2_50_48_46</strain>
    </source>
</reference>
<dbReference type="Gene3D" id="2.40.50.180">
    <property type="entry name" value="CheA-289, Domain 4"/>
    <property type="match status" value="1"/>
</dbReference>
<evidence type="ECO:0000313" key="2">
    <source>
        <dbReference type="EMBL" id="PIW17830.1"/>
    </source>
</evidence>
<dbReference type="InterPro" id="IPR002545">
    <property type="entry name" value="CheW-lke_dom"/>
</dbReference>
<comment type="caution">
    <text evidence="2">The sequence shown here is derived from an EMBL/GenBank/DDBJ whole genome shotgun (WGS) entry which is preliminary data.</text>
</comment>
<dbReference type="Pfam" id="PF01584">
    <property type="entry name" value="CheW"/>
    <property type="match status" value="1"/>
</dbReference>
<protein>
    <recommendedName>
        <fullName evidence="1">CheW-like domain-containing protein</fullName>
    </recommendedName>
</protein>
<dbReference type="SUPFAM" id="SSF50341">
    <property type="entry name" value="CheW-like"/>
    <property type="match status" value="1"/>
</dbReference>
<dbReference type="GO" id="GO:0007165">
    <property type="term" value="P:signal transduction"/>
    <property type="evidence" value="ECO:0007669"/>
    <property type="project" value="InterPro"/>
</dbReference>
<evidence type="ECO:0000313" key="3">
    <source>
        <dbReference type="Proteomes" id="UP000231019"/>
    </source>
</evidence>
<sequence>MKMSVIFEVGALNCALPQREIKEILAMPSLVLPPGMPAILAGFVKLEDQYLPVVDLGRVFQQSPQPLTIDQHLLRLAHHPWLCLVNRVLDLAQLSEPVPVNPGHSFNNCVSGLSSYQGCEIALLEISQLLLQEERLRMVALQEILQARLSDLAPESP</sequence>
<dbReference type="Gene3D" id="2.30.30.40">
    <property type="entry name" value="SH3 Domains"/>
    <property type="match status" value="1"/>
</dbReference>
<dbReference type="EMBL" id="PFFQ01000019">
    <property type="protein sequence ID" value="PIW17830.1"/>
    <property type="molecule type" value="Genomic_DNA"/>
</dbReference>
<name>A0A2M7G6Z8_9BACT</name>
<gene>
    <name evidence="2" type="ORF">COW36_07110</name>
</gene>
<dbReference type="GO" id="GO:0006935">
    <property type="term" value="P:chemotaxis"/>
    <property type="evidence" value="ECO:0007669"/>
    <property type="project" value="InterPro"/>
</dbReference>
<dbReference type="PROSITE" id="PS50851">
    <property type="entry name" value="CHEW"/>
    <property type="match status" value="1"/>
</dbReference>
<accession>A0A2M7G6Z8</accession>